<evidence type="ECO:0000313" key="4">
    <source>
        <dbReference type="Proteomes" id="UP001213664"/>
    </source>
</evidence>
<feature type="compositionally biased region" description="Polar residues" evidence="1">
    <location>
        <begin position="180"/>
        <end position="190"/>
    </location>
</feature>
<feature type="compositionally biased region" description="Polar residues" evidence="1">
    <location>
        <begin position="154"/>
        <end position="165"/>
    </location>
</feature>
<name>A0AAJ6BKP8_9CAUL</name>
<keyword evidence="2" id="KW-0812">Transmembrane</keyword>
<proteinExistence type="predicted"/>
<reference evidence="3" key="1">
    <citation type="submission" date="2023-03" db="EMBL/GenBank/DDBJ databases">
        <title>Andean soil-derived lignocellulolytic bacterial consortium as a source of novel taxa and putative plastic-active enzymes.</title>
        <authorList>
            <person name="Diaz-Garcia L."/>
            <person name="Chuvochina M."/>
            <person name="Feuerriegel G."/>
            <person name="Bunk B."/>
            <person name="Sproer C."/>
            <person name="Streit W.R."/>
            <person name="Rodriguez L.M."/>
            <person name="Overmann J."/>
            <person name="Jimenez D.J."/>
        </authorList>
    </citation>
    <scope>NUCLEOTIDE SEQUENCE</scope>
    <source>
        <strain evidence="3">MAG 833</strain>
    </source>
</reference>
<feature type="region of interest" description="Disordered" evidence="1">
    <location>
        <begin position="133"/>
        <end position="190"/>
    </location>
</feature>
<protein>
    <submittedName>
        <fullName evidence="3">Uncharacterized protein</fullName>
    </submittedName>
</protein>
<feature type="compositionally biased region" description="Low complexity" evidence="1">
    <location>
        <begin position="92"/>
        <end position="108"/>
    </location>
</feature>
<evidence type="ECO:0000256" key="1">
    <source>
        <dbReference type="SAM" id="MobiDB-lite"/>
    </source>
</evidence>
<organism evidence="3 4">
    <name type="scientific">Candidatus Brevundimonas colombiensis</name>
    <dbReference type="NCBI Taxonomy" id="3121376"/>
    <lineage>
        <taxon>Bacteria</taxon>
        <taxon>Pseudomonadati</taxon>
        <taxon>Pseudomonadota</taxon>
        <taxon>Alphaproteobacteria</taxon>
        <taxon>Caulobacterales</taxon>
        <taxon>Caulobacteraceae</taxon>
        <taxon>Brevundimonas</taxon>
    </lineage>
</organism>
<accession>A0AAJ6BKP8</accession>
<gene>
    <name evidence="3" type="ORF">P0Y50_05655</name>
</gene>
<keyword evidence="2" id="KW-0472">Membrane</keyword>
<evidence type="ECO:0000256" key="2">
    <source>
        <dbReference type="SAM" id="Phobius"/>
    </source>
</evidence>
<sequence>MSMTYANANTETRAEETFVPRYARPAKSRKSVKTWMILAPIGAVVLLGAGVAMMMGGGEQAALAPAAEATAPAMQTAPAAMSAAQGPVAAVAPGEPAASPTAAPAPVARRAEPRVEPVARRAAPVVERPVAARVETPAASTGPRPYSAPGDAAASTSQLNSTPAATQPPARVVIAPVQPTAPSITGQPLN</sequence>
<feature type="region of interest" description="Disordered" evidence="1">
    <location>
        <begin position="92"/>
        <end position="115"/>
    </location>
</feature>
<dbReference type="Proteomes" id="UP001213664">
    <property type="component" value="Chromosome"/>
</dbReference>
<feature type="transmembrane region" description="Helical" evidence="2">
    <location>
        <begin position="34"/>
        <end position="55"/>
    </location>
</feature>
<keyword evidence="2" id="KW-1133">Transmembrane helix</keyword>
<dbReference type="EMBL" id="CP119326">
    <property type="protein sequence ID" value="WEK41090.1"/>
    <property type="molecule type" value="Genomic_DNA"/>
</dbReference>
<evidence type="ECO:0000313" key="3">
    <source>
        <dbReference type="EMBL" id="WEK41090.1"/>
    </source>
</evidence>
<dbReference type="AlphaFoldDB" id="A0AAJ6BKP8"/>